<accession>A0ABR2WDU1</accession>
<gene>
    <name evidence="1" type="ORF">K7432_017106</name>
</gene>
<proteinExistence type="predicted"/>
<comment type="caution">
    <text evidence="1">The sequence shown here is derived from an EMBL/GenBank/DDBJ whole genome shotgun (WGS) entry which is preliminary data.</text>
</comment>
<evidence type="ECO:0000313" key="1">
    <source>
        <dbReference type="EMBL" id="KAK9759659.1"/>
    </source>
</evidence>
<reference evidence="1 2" key="1">
    <citation type="submission" date="2023-04" db="EMBL/GenBank/DDBJ databases">
        <title>Genome of Basidiobolus ranarum AG-B5.</title>
        <authorList>
            <person name="Stajich J.E."/>
            <person name="Carter-House D."/>
            <person name="Gryganskyi A."/>
        </authorList>
    </citation>
    <scope>NUCLEOTIDE SEQUENCE [LARGE SCALE GENOMIC DNA]</scope>
    <source>
        <strain evidence="1 2">AG-B5</strain>
    </source>
</reference>
<name>A0ABR2WDU1_9FUNG</name>
<dbReference type="EMBL" id="JASJQH010003343">
    <property type="protein sequence ID" value="KAK9759659.1"/>
    <property type="molecule type" value="Genomic_DNA"/>
</dbReference>
<evidence type="ECO:0000313" key="2">
    <source>
        <dbReference type="Proteomes" id="UP001479436"/>
    </source>
</evidence>
<dbReference type="Proteomes" id="UP001479436">
    <property type="component" value="Unassembled WGS sequence"/>
</dbReference>
<keyword evidence="2" id="KW-1185">Reference proteome</keyword>
<sequence>MQHVHYEQQSDNLQKFHEQLASYSLKFPQRKQRSEESMIKSLEKSSDGLRQALQKFETQLMVYQEIGKSRGRTMNEVRYAFYDLTRSLGTAGHFSVYKLQAEHRAGLPAQIRSEIRSIKGLLLSRRMPLNNPFQQSTVT</sequence>
<protein>
    <submittedName>
        <fullName evidence="1">Uncharacterized protein</fullName>
    </submittedName>
</protein>
<organism evidence="1 2">
    <name type="scientific">Basidiobolus ranarum</name>
    <dbReference type="NCBI Taxonomy" id="34480"/>
    <lineage>
        <taxon>Eukaryota</taxon>
        <taxon>Fungi</taxon>
        <taxon>Fungi incertae sedis</taxon>
        <taxon>Zoopagomycota</taxon>
        <taxon>Entomophthoromycotina</taxon>
        <taxon>Basidiobolomycetes</taxon>
        <taxon>Basidiobolales</taxon>
        <taxon>Basidiobolaceae</taxon>
        <taxon>Basidiobolus</taxon>
    </lineage>
</organism>